<reference evidence="3" key="1">
    <citation type="journal article" date="2019" name="Int. J. Syst. Evol. Microbiol.">
        <title>The Global Catalogue of Microorganisms (GCM) 10K type strain sequencing project: providing services to taxonomists for standard genome sequencing and annotation.</title>
        <authorList>
            <consortium name="The Broad Institute Genomics Platform"/>
            <consortium name="The Broad Institute Genome Sequencing Center for Infectious Disease"/>
            <person name="Wu L."/>
            <person name="Ma J."/>
        </authorList>
    </citation>
    <scope>NUCLEOTIDE SEQUENCE [LARGE SCALE GENOMIC DNA]</scope>
    <source>
        <strain evidence="3">KCTC 52606</strain>
    </source>
</reference>
<keyword evidence="1" id="KW-0812">Transmembrane</keyword>
<gene>
    <name evidence="2" type="ORF">ACFODK_09440</name>
</gene>
<dbReference type="PANTHER" id="PTHR28026:SF9">
    <property type="entry name" value="2-HYDROXY-PALMITIC ACID DIOXYGENASE MPO1"/>
    <property type="match status" value="1"/>
</dbReference>
<feature type="transmembrane region" description="Helical" evidence="1">
    <location>
        <begin position="97"/>
        <end position="118"/>
    </location>
</feature>
<comment type="caution">
    <text evidence="2">The sequence shown here is derived from an EMBL/GenBank/DDBJ whole genome shotgun (WGS) entry which is preliminary data.</text>
</comment>
<dbReference type="Proteomes" id="UP001595378">
    <property type="component" value="Unassembled WGS sequence"/>
</dbReference>
<name>A0ABV7EHD8_9SPHN</name>
<feature type="transmembrane region" description="Helical" evidence="1">
    <location>
        <begin position="72"/>
        <end position="91"/>
    </location>
</feature>
<dbReference type="InterPro" id="IPR009305">
    <property type="entry name" value="Mpo1-like"/>
</dbReference>
<evidence type="ECO:0000313" key="3">
    <source>
        <dbReference type="Proteomes" id="UP001595378"/>
    </source>
</evidence>
<accession>A0ABV7EHD8</accession>
<keyword evidence="1" id="KW-0472">Membrane</keyword>
<sequence length="159" mass="17196">MTRLERSLAAYGAYHRDRRNVATHLVGIPMIFLAVVVLLSRPAWDVGVPVTPAILFAPGAGLFYLRLDLRFGAVMALLLALCCGAGLALAARGTAVWLGWGAGLFVAGWVIQFIGHAFEGRKPAFFDDLKSLLIGPLFVVAELAFLLGLRREVQAAIRH</sequence>
<dbReference type="RefSeq" id="WP_336919650.1">
    <property type="nucleotide sequence ID" value="NZ_JBANRN010000011.1"/>
</dbReference>
<keyword evidence="3" id="KW-1185">Reference proteome</keyword>
<feature type="transmembrane region" description="Helical" evidence="1">
    <location>
        <begin position="21"/>
        <end position="40"/>
    </location>
</feature>
<protein>
    <submittedName>
        <fullName evidence="2">DUF962 domain-containing protein</fullName>
    </submittedName>
</protein>
<proteinExistence type="predicted"/>
<dbReference type="Pfam" id="PF06127">
    <property type="entry name" value="Mpo1-like"/>
    <property type="match status" value="1"/>
</dbReference>
<evidence type="ECO:0000256" key="1">
    <source>
        <dbReference type="SAM" id="Phobius"/>
    </source>
</evidence>
<dbReference type="EMBL" id="JBHRSU010000030">
    <property type="protein sequence ID" value="MFC3101112.1"/>
    <property type="molecule type" value="Genomic_DNA"/>
</dbReference>
<feature type="transmembrane region" description="Helical" evidence="1">
    <location>
        <begin position="130"/>
        <end position="149"/>
    </location>
</feature>
<evidence type="ECO:0000313" key="2">
    <source>
        <dbReference type="EMBL" id="MFC3101112.1"/>
    </source>
</evidence>
<dbReference type="PANTHER" id="PTHR28026">
    <property type="entry name" value="DUF962 DOMAIN PROTEIN (AFU_ORTHOLOGUE AFUA_8G05310)"/>
    <property type="match status" value="1"/>
</dbReference>
<keyword evidence="1" id="KW-1133">Transmembrane helix</keyword>
<organism evidence="2 3">
    <name type="scientific">Alteraurantiacibacter lauratis</name>
    <dbReference type="NCBI Taxonomy" id="2054627"/>
    <lineage>
        <taxon>Bacteria</taxon>
        <taxon>Pseudomonadati</taxon>
        <taxon>Pseudomonadota</taxon>
        <taxon>Alphaproteobacteria</taxon>
        <taxon>Sphingomonadales</taxon>
        <taxon>Erythrobacteraceae</taxon>
        <taxon>Alteraurantiacibacter</taxon>
    </lineage>
</organism>